<gene>
    <name evidence="7" type="ORF">ECRASSUSDP1_LOCUS20011</name>
</gene>
<dbReference type="SMART" id="SM00355">
    <property type="entry name" value="ZnF_C2H2"/>
    <property type="match status" value="2"/>
</dbReference>
<dbReference type="Gene3D" id="3.30.160.60">
    <property type="entry name" value="Classic Zinc Finger"/>
    <property type="match status" value="1"/>
</dbReference>
<keyword evidence="3" id="KW-0862">Zinc</keyword>
<sequence>MEFSDIGAHCNYTLCKQKDFLPFTCDACLQIFCKDHRTYKSHECDKPSGYDSVQLIICPLCGLKIKIMETDDADEIFRQHESEGCDPSKMKKEKKFKCIKCNKGLSDIKKLTCKICHGAVCVKHRMQSDHNCRGRPLSKLVTGGLPRATPIQSSIRSEEVKQVPTPISSHPPVASHIPTSSAPISQPTSSSVEKCPVCDITFANITDLIAHTESHFSAPTPPPPAAVADTEQCPICNKYFAISELVRHCEQDHIL</sequence>
<feature type="domain" description="AN1-type" evidence="6">
    <location>
        <begin position="4"/>
        <end position="52"/>
    </location>
</feature>
<evidence type="ECO:0000259" key="6">
    <source>
        <dbReference type="PROSITE" id="PS51039"/>
    </source>
</evidence>
<name>A0AAD1XSS8_EUPCR</name>
<dbReference type="InterPro" id="IPR013087">
    <property type="entry name" value="Znf_C2H2_type"/>
</dbReference>
<dbReference type="Pfam" id="PF12874">
    <property type="entry name" value="zf-met"/>
    <property type="match status" value="1"/>
</dbReference>
<keyword evidence="2 4" id="KW-0863">Zinc-finger</keyword>
<evidence type="ECO:0000256" key="4">
    <source>
        <dbReference type="PROSITE-ProRule" id="PRU00449"/>
    </source>
</evidence>
<keyword evidence="8" id="KW-1185">Reference proteome</keyword>
<dbReference type="Gene3D" id="4.10.1110.10">
    <property type="entry name" value="AN1-like Zinc finger"/>
    <property type="match status" value="2"/>
</dbReference>
<dbReference type="PANTHER" id="PTHR14677">
    <property type="entry name" value="ARSENITE INDUCUBLE RNA ASSOCIATED PROTEIN AIP-1-RELATED"/>
    <property type="match status" value="1"/>
</dbReference>
<dbReference type="InterPro" id="IPR035896">
    <property type="entry name" value="AN1-like_Znf"/>
</dbReference>
<dbReference type="EMBL" id="CAMPGE010020360">
    <property type="protein sequence ID" value="CAI2378613.1"/>
    <property type="molecule type" value="Genomic_DNA"/>
</dbReference>
<organism evidence="7 8">
    <name type="scientific">Euplotes crassus</name>
    <dbReference type="NCBI Taxonomy" id="5936"/>
    <lineage>
        <taxon>Eukaryota</taxon>
        <taxon>Sar</taxon>
        <taxon>Alveolata</taxon>
        <taxon>Ciliophora</taxon>
        <taxon>Intramacronucleata</taxon>
        <taxon>Spirotrichea</taxon>
        <taxon>Hypotrichia</taxon>
        <taxon>Euplotida</taxon>
        <taxon>Euplotidae</taxon>
        <taxon>Moneuplotes</taxon>
    </lineage>
</organism>
<dbReference type="SMART" id="SM00154">
    <property type="entry name" value="ZnF_AN1"/>
    <property type="match status" value="1"/>
</dbReference>
<feature type="region of interest" description="Disordered" evidence="5">
    <location>
        <begin position="164"/>
        <end position="188"/>
    </location>
</feature>
<dbReference type="GO" id="GO:0008270">
    <property type="term" value="F:zinc ion binding"/>
    <property type="evidence" value="ECO:0007669"/>
    <property type="project" value="UniProtKB-KW"/>
</dbReference>
<evidence type="ECO:0000256" key="2">
    <source>
        <dbReference type="ARBA" id="ARBA00022771"/>
    </source>
</evidence>
<accession>A0AAD1XSS8</accession>
<keyword evidence="1" id="KW-0479">Metal-binding</keyword>
<dbReference type="Pfam" id="PF01428">
    <property type="entry name" value="zf-AN1"/>
    <property type="match status" value="1"/>
</dbReference>
<dbReference type="PANTHER" id="PTHR14677:SF20">
    <property type="entry name" value="ZINC FINGER AN1-TYPE CONTAINING 2A-RELATED"/>
    <property type="match status" value="1"/>
</dbReference>
<evidence type="ECO:0000313" key="7">
    <source>
        <dbReference type="EMBL" id="CAI2378613.1"/>
    </source>
</evidence>
<dbReference type="GO" id="GO:0005737">
    <property type="term" value="C:cytoplasm"/>
    <property type="evidence" value="ECO:0007669"/>
    <property type="project" value="TreeGrafter"/>
</dbReference>
<reference evidence="7" key="1">
    <citation type="submission" date="2023-07" db="EMBL/GenBank/DDBJ databases">
        <authorList>
            <consortium name="AG Swart"/>
            <person name="Singh M."/>
            <person name="Singh A."/>
            <person name="Seah K."/>
            <person name="Emmerich C."/>
        </authorList>
    </citation>
    <scope>NUCLEOTIDE SEQUENCE</scope>
    <source>
        <strain evidence="7">DP1</strain>
    </source>
</reference>
<evidence type="ECO:0000313" key="8">
    <source>
        <dbReference type="Proteomes" id="UP001295684"/>
    </source>
</evidence>
<evidence type="ECO:0000256" key="5">
    <source>
        <dbReference type="SAM" id="MobiDB-lite"/>
    </source>
</evidence>
<evidence type="ECO:0000256" key="1">
    <source>
        <dbReference type="ARBA" id="ARBA00022723"/>
    </source>
</evidence>
<dbReference type="PROSITE" id="PS51039">
    <property type="entry name" value="ZF_AN1"/>
    <property type="match status" value="1"/>
</dbReference>
<evidence type="ECO:0000256" key="3">
    <source>
        <dbReference type="ARBA" id="ARBA00022833"/>
    </source>
</evidence>
<dbReference type="InterPro" id="IPR000058">
    <property type="entry name" value="Znf_AN1"/>
</dbReference>
<protein>
    <recommendedName>
        <fullName evidence="6">AN1-type domain-containing protein</fullName>
    </recommendedName>
</protein>
<dbReference type="PROSITE" id="PS00028">
    <property type="entry name" value="ZINC_FINGER_C2H2_1"/>
    <property type="match status" value="1"/>
</dbReference>
<dbReference type="Proteomes" id="UP001295684">
    <property type="component" value="Unassembled WGS sequence"/>
</dbReference>
<comment type="caution">
    <text evidence="7">The sequence shown here is derived from an EMBL/GenBank/DDBJ whole genome shotgun (WGS) entry which is preliminary data.</text>
</comment>
<feature type="compositionally biased region" description="Low complexity" evidence="5">
    <location>
        <begin position="177"/>
        <end position="188"/>
    </location>
</feature>
<proteinExistence type="predicted"/>
<dbReference type="AlphaFoldDB" id="A0AAD1XSS8"/>
<dbReference type="SUPFAM" id="SSF118310">
    <property type="entry name" value="AN1-like Zinc finger"/>
    <property type="match status" value="2"/>
</dbReference>